<organism evidence="3 4">
    <name type="scientific">Apodospora peruviana</name>
    <dbReference type="NCBI Taxonomy" id="516989"/>
    <lineage>
        <taxon>Eukaryota</taxon>
        <taxon>Fungi</taxon>
        <taxon>Dikarya</taxon>
        <taxon>Ascomycota</taxon>
        <taxon>Pezizomycotina</taxon>
        <taxon>Sordariomycetes</taxon>
        <taxon>Sordariomycetidae</taxon>
        <taxon>Sordariales</taxon>
        <taxon>Lasiosphaeriaceae</taxon>
        <taxon>Apodospora</taxon>
    </lineage>
</organism>
<comment type="caution">
    <text evidence="3">The sequence shown here is derived from an EMBL/GenBank/DDBJ whole genome shotgun (WGS) entry which is preliminary data.</text>
</comment>
<name>A0AAE0IE07_9PEZI</name>
<reference evidence="3" key="1">
    <citation type="journal article" date="2023" name="Mol. Phylogenet. Evol.">
        <title>Genome-scale phylogeny and comparative genomics of the fungal order Sordariales.</title>
        <authorList>
            <person name="Hensen N."/>
            <person name="Bonometti L."/>
            <person name="Westerberg I."/>
            <person name="Brannstrom I.O."/>
            <person name="Guillou S."/>
            <person name="Cros-Aarteil S."/>
            <person name="Calhoun S."/>
            <person name="Haridas S."/>
            <person name="Kuo A."/>
            <person name="Mondo S."/>
            <person name="Pangilinan J."/>
            <person name="Riley R."/>
            <person name="LaButti K."/>
            <person name="Andreopoulos B."/>
            <person name="Lipzen A."/>
            <person name="Chen C."/>
            <person name="Yan M."/>
            <person name="Daum C."/>
            <person name="Ng V."/>
            <person name="Clum A."/>
            <person name="Steindorff A."/>
            <person name="Ohm R.A."/>
            <person name="Martin F."/>
            <person name="Silar P."/>
            <person name="Natvig D.O."/>
            <person name="Lalanne C."/>
            <person name="Gautier V."/>
            <person name="Ament-Velasquez S.L."/>
            <person name="Kruys A."/>
            <person name="Hutchinson M.I."/>
            <person name="Powell A.J."/>
            <person name="Barry K."/>
            <person name="Miller A.N."/>
            <person name="Grigoriev I.V."/>
            <person name="Debuchy R."/>
            <person name="Gladieux P."/>
            <person name="Hiltunen Thoren M."/>
            <person name="Johannesson H."/>
        </authorList>
    </citation>
    <scope>NUCLEOTIDE SEQUENCE</scope>
    <source>
        <strain evidence="3">CBS 118394</strain>
    </source>
</reference>
<protein>
    <submittedName>
        <fullName evidence="3">Uncharacterized protein</fullName>
    </submittedName>
</protein>
<dbReference type="Proteomes" id="UP001283341">
    <property type="component" value="Unassembled WGS sequence"/>
</dbReference>
<feature type="compositionally biased region" description="Low complexity" evidence="1">
    <location>
        <begin position="138"/>
        <end position="150"/>
    </location>
</feature>
<feature type="region of interest" description="Disordered" evidence="1">
    <location>
        <begin position="136"/>
        <end position="171"/>
    </location>
</feature>
<evidence type="ECO:0000256" key="2">
    <source>
        <dbReference type="SAM" id="SignalP"/>
    </source>
</evidence>
<dbReference type="AlphaFoldDB" id="A0AAE0IE07"/>
<evidence type="ECO:0000313" key="4">
    <source>
        <dbReference type="Proteomes" id="UP001283341"/>
    </source>
</evidence>
<dbReference type="EMBL" id="JAUEDM010000003">
    <property type="protein sequence ID" value="KAK3323052.1"/>
    <property type="molecule type" value="Genomic_DNA"/>
</dbReference>
<feature type="compositionally biased region" description="Polar residues" evidence="1">
    <location>
        <begin position="156"/>
        <end position="166"/>
    </location>
</feature>
<feature type="signal peptide" evidence="2">
    <location>
        <begin position="1"/>
        <end position="21"/>
    </location>
</feature>
<keyword evidence="4" id="KW-1185">Reference proteome</keyword>
<reference evidence="3" key="2">
    <citation type="submission" date="2023-06" db="EMBL/GenBank/DDBJ databases">
        <authorList>
            <consortium name="Lawrence Berkeley National Laboratory"/>
            <person name="Haridas S."/>
            <person name="Hensen N."/>
            <person name="Bonometti L."/>
            <person name="Westerberg I."/>
            <person name="Brannstrom I.O."/>
            <person name="Guillou S."/>
            <person name="Cros-Aarteil S."/>
            <person name="Calhoun S."/>
            <person name="Kuo A."/>
            <person name="Mondo S."/>
            <person name="Pangilinan J."/>
            <person name="Riley R."/>
            <person name="Labutti K."/>
            <person name="Andreopoulos B."/>
            <person name="Lipzen A."/>
            <person name="Chen C."/>
            <person name="Yanf M."/>
            <person name="Daum C."/>
            <person name="Ng V."/>
            <person name="Clum A."/>
            <person name="Steindorff A."/>
            <person name="Ohm R."/>
            <person name="Martin F."/>
            <person name="Silar P."/>
            <person name="Natvig D."/>
            <person name="Lalanne C."/>
            <person name="Gautier V."/>
            <person name="Ament-Velasquez S.L."/>
            <person name="Kruys A."/>
            <person name="Hutchinson M.I."/>
            <person name="Powell A.J."/>
            <person name="Barry K."/>
            <person name="Miller A.N."/>
            <person name="Grigoriev I.V."/>
            <person name="Debuchy R."/>
            <person name="Gladieux P."/>
            <person name="Thoren M.H."/>
            <person name="Johannesson H."/>
        </authorList>
    </citation>
    <scope>NUCLEOTIDE SEQUENCE</scope>
    <source>
        <strain evidence="3">CBS 118394</strain>
    </source>
</reference>
<evidence type="ECO:0000256" key="1">
    <source>
        <dbReference type="SAM" id="MobiDB-lite"/>
    </source>
</evidence>
<keyword evidence="2" id="KW-0732">Signal</keyword>
<evidence type="ECO:0000313" key="3">
    <source>
        <dbReference type="EMBL" id="KAK3323052.1"/>
    </source>
</evidence>
<feature type="chain" id="PRO_5042222423" evidence="2">
    <location>
        <begin position="22"/>
        <end position="281"/>
    </location>
</feature>
<gene>
    <name evidence="3" type="ORF">B0H66DRAFT_555728</name>
</gene>
<proteinExistence type="predicted"/>
<sequence length="281" mass="29388">MMPDFPFRKALFIAAATSAVALNAQEPQTPGTVTQVVTLPLDALTSTTAGSGPRIDDDVTTVGLSTVTVFSNQAGVDTVVFTVNPVQTSPTVPPDNTSGTFSDSFQSTVTAAPNGTLAANLTASYTSTNGSVDLSWSTTTPTITTTGEATGKSGEPSGSETTSAESKNAGAAEFSTPLKRCVIIPLNPSPDTPPHRLTALSTAVAWPLSWVSSSPLPFDLADQQRHCWNGRTYPVTNNYEHGASESWLGDESSISITSRRRALMRVYGLECGRALLGIVDT</sequence>
<accession>A0AAE0IE07</accession>